<name>A0ABS7Z5T9_9SPHI</name>
<gene>
    <name evidence="1" type="ORF">IPZ78_10380</name>
</gene>
<organism evidence="1 2">
    <name type="scientific">Sphingobacterium bovistauri</name>
    <dbReference type="NCBI Taxonomy" id="2781959"/>
    <lineage>
        <taxon>Bacteria</taxon>
        <taxon>Pseudomonadati</taxon>
        <taxon>Bacteroidota</taxon>
        <taxon>Sphingobacteriia</taxon>
        <taxon>Sphingobacteriales</taxon>
        <taxon>Sphingobacteriaceae</taxon>
        <taxon>Sphingobacterium</taxon>
    </lineage>
</organism>
<evidence type="ECO:0000313" key="1">
    <source>
        <dbReference type="EMBL" id="MCA5005558.1"/>
    </source>
</evidence>
<proteinExistence type="predicted"/>
<evidence type="ECO:0000313" key="2">
    <source>
        <dbReference type="Proteomes" id="UP001165302"/>
    </source>
</evidence>
<sequence length="25" mass="2925">MIAFFIVAIAVFVYICYVLVKPEKF</sequence>
<protein>
    <submittedName>
        <fullName evidence="1">Potassium-transporting ATPase subunit F</fullName>
    </submittedName>
</protein>
<keyword evidence="2" id="KW-1185">Reference proteome</keyword>
<dbReference type="Proteomes" id="UP001165302">
    <property type="component" value="Unassembled WGS sequence"/>
</dbReference>
<accession>A0ABS7Z5T9</accession>
<dbReference type="InterPro" id="IPR011726">
    <property type="entry name" value="KdpF"/>
</dbReference>
<dbReference type="EMBL" id="JADEYP010000017">
    <property type="protein sequence ID" value="MCA5005558.1"/>
    <property type="molecule type" value="Genomic_DNA"/>
</dbReference>
<dbReference type="Pfam" id="PF09604">
    <property type="entry name" value="Potass_KdpF"/>
    <property type="match status" value="1"/>
</dbReference>
<reference evidence="1" key="1">
    <citation type="submission" date="2020-10" db="EMBL/GenBank/DDBJ databases">
        <authorList>
            <person name="Lu T."/>
            <person name="Wang Q."/>
            <person name="Han X."/>
        </authorList>
    </citation>
    <scope>NUCLEOTIDE SEQUENCE</scope>
    <source>
        <strain evidence="1">WQ 366</strain>
    </source>
</reference>
<dbReference type="RefSeq" id="WP_225553411.1">
    <property type="nucleotide sequence ID" value="NZ_JADEYP010000017.1"/>
</dbReference>
<comment type="caution">
    <text evidence="1">The sequence shown here is derived from an EMBL/GenBank/DDBJ whole genome shotgun (WGS) entry which is preliminary data.</text>
</comment>